<reference evidence="1 2" key="1">
    <citation type="submission" date="2018-02" db="EMBL/GenBank/DDBJ databases">
        <authorList>
            <person name="Cohen D.B."/>
            <person name="Kent A.D."/>
        </authorList>
    </citation>
    <scope>NUCLEOTIDE SEQUENCE [LARGE SCALE GENOMIC DNA]</scope>
    <source>
        <strain evidence="1 2">ULC007</strain>
    </source>
</reference>
<accession>A0A2T1D1A5</accession>
<evidence type="ECO:0000313" key="1">
    <source>
        <dbReference type="EMBL" id="PSB14211.1"/>
    </source>
</evidence>
<dbReference type="RefSeq" id="WP_073075111.1">
    <property type="nucleotide sequence ID" value="NZ_MPPI01000061.1"/>
</dbReference>
<name>A0A2T1D1A5_9CYAN</name>
<keyword evidence="2" id="KW-1185">Reference proteome</keyword>
<reference evidence="1 2" key="2">
    <citation type="submission" date="2018-03" db="EMBL/GenBank/DDBJ databases">
        <title>The ancient ancestry and fast evolution of plastids.</title>
        <authorList>
            <person name="Moore K.R."/>
            <person name="Magnabosco C."/>
            <person name="Momper L."/>
            <person name="Gold D.A."/>
            <person name="Bosak T."/>
            <person name="Fournier G.P."/>
        </authorList>
    </citation>
    <scope>NUCLEOTIDE SEQUENCE [LARGE SCALE GENOMIC DNA]</scope>
    <source>
        <strain evidence="1 2">ULC007</strain>
    </source>
</reference>
<comment type="caution">
    <text evidence="1">The sequence shown here is derived from an EMBL/GenBank/DDBJ whole genome shotgun (WGS) entry which is preliminary data.</text>
</comment>
<protein>
    <submittedName>
        <fullName evidence="1">Uncharacterized protein</fullName>
    </submittedName>
</protein>
<evidence type="ECO:0000313" key="2">
    <source>
        <dbReference type="Proteomes" id="UP000238634"/>
    </source>
</evidence>
<dbReference type="EMBL" id="PVWG01000099">
    <property type="protein sequence ID" value="PSB14211.1"/>
    <property type="molecule type" value="Genomic_DNA"/>
</dbReference>
<gene>
    <name evidence="1" type="ORF">C7B65_26690</name>
</gene>
<sequence>MGVRTVIPSSISFTVELRCSTERRYRVSVTLDLQGRYIFLSSGILVNVSDRIEEFVSQLSEIASNQLAFPKWDGTSDLTTEYQIVRVLPGYQLERSLAKFNIVLGNGSLIQVEELHNKTIIQL</sequence>
<dbReference type="Proteomes" id="UP000238634">
    <property type="component" value="Unassembled WGS sequence"/>
</dbReference>
<organism evidence="1 2">
    <name type="scientific">Phormidesmis priestleyi ULC007</name>
    <dbReference type="NCBI Taxonomy" id="1920490"/>
    <lineage>
        <taxon>Bacteria</taxon>
        <taxon>Bacillati</taxon>
        <taxon>Cyanobacteriota</taxon>
        <taxon>Cyanophyceae</taxon>
        <taxon>Leptolyngbyales</taxon>
        <taxon>Leptolyngbyaceae</taxon>
        <taxon>Phormidesmis</taxon>
    </lineage>
</organism>
<proteinExistence type="predicted"/>
<dbReference type="AlphaFoldDB" id="A0A2T1D1A5"/>